<dbReference type="InterPro" id="IPR000905">
    <property type="entry name" value="Gcp-like_dom"/>
</dbReference>
<name>A0A7C3C4E9_9PROT</name>
<sequence>MIILGIDTTGPWCSVGLLNGGADKTFTQETRVERSGPGHAELLAPMVQNILHGHNTKPSDIDRIIVCTGPGSFTGVRVGLSFAKGFALPHGIDILGVSALEIWAYAADPGAHKDIFSAADVRRGQVFWQIFSSGKAVGTPVLSSLEDAQNFCGNMPCAGQAAHLLTGIESTKPDTCHVDPKALMNWGRDKHAKDYPPTPL</sequence>
<dbReference type="Pfam" id="PF00814">
    <property type="entry name" value="TsaD"/>
    <property type="match status" value="1"/>
</dbReference>
<dbReference type="Proteomes" id="UP000886042">
    <property type="component" value="Unassembled WGS sequence"/>
</dbReference>
<dbReference type="CDD" id="cd24032">
    <property type="entry name" value="ASKHA_NBD_TsaB"/>
    <property type="match status" value="1"/>
</dbReference>
<dbReference type="PANTHER" id="PTHR11735">
    <property type="entry name" value="TRNA N6-ADENOSINE THREONYLCARBAMOYLTRANSFERASE"/>
    <property type="match status" value="1"/>
</dbReference>
<dbReference type="GO" id="GO:0005829">
    <property type="term" value="C:cytosol"/>
    <property type="evidence" value="ECO:0007669"/>
    <property type="project" value="TreeGrafter"/>
</dbReference>
<dbReference type="Gene3D" id="3.30.420.40">
    <property type="match status" value="1"/>
</dbReference>
<feature type="domain" description="Gcp-like" evidence="1">
    <location>
        <begin position="38"/>
        <end position="129"/>
    </location>
</feature>
<accession>A0A7C3C4E9</accession>
<feature type="non-terminal residue" evidence="2">
    <location>
        <position position="200"/>
    </location>
</feature>
<gene>
    <name evidence="2" type="primary">tsaB</name>
    <name evidence="2" type="ORF">ENJ46_00345</name>
</gene>
<dbReference type="EMBL" id="DRMN01000024">
    <property type="protein sequence ID" value="HFB54343.1"/>
    <property type="molecule type" value="Genomic_DNA"/>
</dbReference>
<evidence type="ECO:0000259" key="1">
    <source>
        <dbReference type="Pfam" id="PF00814"/>
    </source>
</evidence>
<comment type="caution">
    <text evidence="2">The sequence shown here is derived from an EMBL/GenBank/DDBJ whole genome shotgun (WGS) entry which is preliminary data.</text>
</comment>
<dbReference type="InterPro" id="IPR043129">
    <property type="entry name" value="ATPase_NBD"/>
</dbReference>
<dbReference type="NCBIfam" id="TIGR03725">
    <property type="entry name" value="T6A_YeaZ"/>
    <property type="match status" value="1"/>
</dbReference>
<proteinExistence type="predicted"/>
<dbReference type="GO" id="GO:0002949">
    <property type="term" value="P:tRNA threonylcarbamoyladenosine modification"/>
    <property type="evidence" value="ECO:0007669"/>
    <property type="project" value="InterPro"/>
</dbReference>
<dbReference type="AlphaFoldDB" id="A0A7C3C4E9"/>
<reference evidence="2" key="1">
    <citation type="journal article" date="2020" name="mSystems">
        <title>Genome- and Community-Level Interaction Insights into Carbon Utilization and Element Cycling Functions of Hydrothermarchaeota in Hydrothermal Sediment.</title>
        <authorList>
            <person name="Zhou Z."/>
            <person name="Liu Y."/>
            <person name="Xu W."/>
            <person name="Pan J."/>
            <person name="Luo Z.H."/>
            <person name="Li M."/>
        </authorList>
    </citation>
    <scope>NUCLEOTIDE SEQUENCE [LARGE SCALE GENOMIC DNA]</scope>
    <source>
        <strain evidence="2">HyVt-489</strain>
    </source>
</reference>
<organism evidence="2">
    <name type="scientific">Hellea balneolensis</name>
    <dbReference type="NCBI Taxonomy" id="287478"/>
    <lineage>
        <taxon>Bacteria</taxon>
        <taxon>Pseudomonadati</taxon>
        <taxon>Pseudomonadota</taxon>
        <taxon>Alphaproteobacteria</taxon>
        <taxon>Maricaulales</taxon>
        <taxon>Robiginitomaculaceae</taxon>
        <taxon>Hellea</taxon>
    </lineage>
</organism>
<evidence type="ECO:0000313" key="2">
    <source>
        <dbReference type="EMBL" id="HFB54343.1"/>
    </source>
</evidence>
<dbReference type="SUPFAM" id="SSF53067">
    <property type="entry name" value="Actin-like ATPase domain"/>
    <property type="match status" value="1"/>
</dbReference>
<protein>
    <submittedName>
        <fullName evidence="2">tRNA (Adenosine(37)-N6)-threonylcarbamoyltransferase complex dimerization subunit type 1 TsaB</fullName>
    </submittedName>
</protein>
<dbReference type="InterPro" id="IPR022496">
    <property type="entry name" value="T6A_TsaB"/>
</dbReference>
<dbReference type="PANTHER" id="PTHR11735:SF11">
    <property type="entry name" value="TRNA THREONYLCARBAMOYLADENOSINE BIOSYNTHESIS PROTEIN TSAB"/>
    <property type="match status" value="1"/>
</dbReference>